<evidence type="ECO:0000256" key="1">
    <source>
        <dbReference type="ARBA" id="ARBA00022723"/>
    </source>
</evidence>
<feature type="region of interest" description="Disordered" evidence="3">
    <location>
        <begin position="702"/>
        <end position="736"/>
    </location>
</feature>
<protein>
    <recommendedName>
        <fullName evidence="4">Zn(2)-C6 fungal-type domain-containing protein</fullName>
    </recommendedName>
</protein>
<name>A0A1E3Q6D1_LIPST</name>
<dbReference type="GO" id="GO:0000981">
    <property type="term" value="F:DNA-binding transcription factor activity, RNA polymerase II-specific"/>
    <property type="evidence" value="ECO:0007669"/>
    <property type="project" value="InterPro"/>
</dbReference>
<sequence length="931" mass="101865">MSSFASPLYLGSASASVMADGSPPDGDFLPGDSELKRRRIARACDSCRKKKIKCDGKMPSCTNCSNYKTVCVFTYTEKKRNPPKGVKYIESLESRLEKMEDLIRTFVPEYRPESLDDNVDLESTVAERIRGVVQGASPLSLSNTSTRSNPMQGKGPDNSITPADTEDLAKASVADETDPHLDATDDTTSFLITSRDGDSKFIGQSSSFSIFSPRGLQWISERIGDNSFSQQLQDLNDLDCDESRFGALDDNMLINSPSIVPVPKPRGAKAHTTLPLPDMEIANQCLEIYASILCPILPVFTLDEMHRIMNSVYSDKRFRIVDYCAMCAILAIGLRIQTMEFAGFRSIGETMPPKAFPSPQETVEQSWGYLMNAMSYLNDLVGGASSITAVQTLLTLGIYLDGSDSAEVAYMINSNAARIAQCIGLHSKSSSYGLSEDEAHRRQRIFWICYIIDKDMSLRTGRPPFIYDQDVSTDTPTEINSSYIFSYMIRFSQIQSRTYTRLYSAAASRLSETELLDTIGELDKELLEWRDSMPLQYRPDHEIVEQDPRLLVHLVYMHFAYYNCLTAIHRMSIHHPTWRRPRRGAVTPSSAPRNPRVFASAALCVQAARATIYLLKYFDNVQKSCGWLVVYYTSSSLVTLFANCLQNPQQPSSRSDLALMSTVVKFVSLVSEGSHFSSKSERAMGFIEEMVRIATVVVEKSEKEHATKKRPAPDSTPLASTTATAAGTVSSSATTASRGLGMNIGNVFAKPPVVQGMQTYPTRQSPTQFLFGGQTGMDNMGVYGPFASASTVLSPSPNGSTPSSYIGQQTLFEPAMHAESTSTPSPVALAHPLPASSSSVSASTTGPSPSNTNEDSSFNGAVLTDPVVLEQMMNFQQPFIPRDIWNLPAVFSWDWGSGTSAAALSTEAMPPDAGVTDGGINISTSTVPEGI</sequence>
<evidence type="ECO:0000259" key="4">
    <source>
        <dbReference type="PROSITE" id="PS50048"/>
    </source>
</evidence>
<dbReference type="CDD" id="cd00067">
    <property type="entry name" value="GAL4"/>
    <property type="match status" value="1"/>
</dbReference>
<dbReference type="EMBL" id="KV454294">
    <property type="protein sequence ID" value="ODQ73233.1"/>
    <property type="molecule type" value="Genomic_DNA"/>
</dbReference>
<dbReference type="SMART" id="SM00066">
    <property type="entry name" value="GAL4"/>
    <property type="match status" value="1"/>
</dbReference>
<accession>A0A1E3Q6D1</accession>
<dbReference type="Pfam" id="PF04082">
    <property type="entry name" value="Fungal_trans"/>
    <property type="match status" value="1"/>
</dbReference>
<dbReference type="STRING" id="675824.A0A1E3Q6D1"/>
<dbReference type="SMART" id="SM00906">
    <property type="entry name" value="Fungal_trans"/>
    <property type="match status" value="1"/>
</dbReference>
<feature type="compositionally biased region" description="Polar residues" evidence="3">
    <location>
        <begin position="137"/>
        <end position="151"/>
    </location>
</feature>
<dbReference type="PANTHER" id="PTHR46910">
    <property type="entry name" value="TRANSCRIPTION FACTOR PDR1"/>
    <property type="match status" value="1"/>
</dbReference>
<dbReference type="InterPro" id="IPR001138">
    <property type="entry name" value="Zn2Cys6_DnaBD"/>
</dbReference>
<feature type="compositionally biased region" description="Low complexity" evidence="3">
    <location>
        <begin position="713"/>
        <end position="736"/>
    </location>
</feature>
<dbReference type="InterPro" id="IPR007219">
    <property type="entry name" value="XnlR_reg_dom"/>
</dbReference>
<gene>
    <name evidence="5" type="ORF">LIPSTDRAFT_3565</name>
</gene>
<dbReference type="Gene3D" id="4.10.240.10">
    <property type="entry name" value="Zn(2)-C6 fungal-type DNA-binding domain"/>
    <property type="match status" value="1"/>
</dbReference>
<dbReference type="InterPro" id="IPR050987">
    <property type="entry name" value="AtrR-like"/>
</dbReference>
<dbReference type="CDD" id="cd12148">
    <property type="entry name" value="fungal_TF_MHR"/>
    <property type="match status" value="1"/>
</dbReference>
<dbReference type="GO" id="GO:0006351">
    <property type="term" value="P:DNA-templated transcription"/>
    <property type="evidence" value="ECO:0007669"/>
    <property type="project" value="InterPro"/>
</dbReference>
<keyword evidence="1" id="KW-0479">Metal-binding</keyword>
<dbReference type="PROSITE" id="PS50048">
    <property type="entry name" value="ZN2_CY6_FUNGAL_2"/>
    <property type="match status" value="1"/>
</dbReference>
<evidence type="ECO:0000256" key="3">
    <source>
        <dbReference type="SAM" id="MobiDB-lite"/>
    </source>
</evidence>
<organism evidence="5 6">
    <name type="scientific">Lipomyces starkeyi NRRL Y-11557</name>
    <dbReference type="NCBI Taxonomy" id="675824"/>
    <lineage>
        <taxon>Eukaryota</taxon>
        <taxon>Fungi</taxon>
        <taxon>Dikarya</taxon>
        <taxon>Ascomycota</taxon>
        <taxon>Saccharomycotina</taxon>
        <taxon>Lipomycetes</taxon>
        <taxon>Lipomycetales</taxon>
        <taxon>Lipomycetaceae</taxon>
        <taxon>Lipomyces</taxon>
    </lineage>
</organism>
<dbReference type="GO" id="GO:0003677">
    <property type="term" value="F:DNA binding"/>
    <property type="evidence" value="ECO:0007669"/>
    <property type="project" value="InterPro"/>
</dbReference>
<dbReference type="SUPFAM" id="SSF57701">
    <property type="entry name" value="Zn2/Cys6 DNA-binding domain"/>
    <property type="match status" value="1"/>
</dbReference>
<feature type="region of interest" description="Disordered" evidence="3">
    <location>
        <begin position="136"/>
        <end position="163"/>
    </location>
</feature>
<feature type="compositionally biased region" description="Low complexity" evidence="3">
    <location>
        <begin position="824"/>
        <end position="850"/>
    </location>
</feature>
<feature type="domain" description="Zn(2)-C6 fungal-type" evidence="4">
    <location>
        <begin position="43"/>
        <end position="73"/>
    </location>
</feature>
<keyword evidence="2" id="KW-0539">Nucleus</keyword>
<proteinExistence type="predicted"/>
<dbReference type="PROSITE" id="PS00463">
    <property type="entry name" value="ZN2_CY6_FUNGAL_1"/>
    <property type="match status" value="1"/>
</dbReference>
<dbReference type="AlphaFoldDB" id="A0A1E3Q6D1"/>
<evidence type="ECO:0000313" key="5">
    <source>
        <dbReference type="EMBL" id="ODQ73233.1"/>
    </source>
</evidence>
<dbReference type="OrthoDB" id="2123952at2759"/>
<dbReference type="PANTHER" id="PTHR46910:SF25">
    <property type="entry name" value="ABC-TRANSPORTER-REGULATING TRANSCRIPTION FACTOR"/>
    <property type="match status" value="1"/>
</dbReference>
<dbReference type="Pfam" id="PF00172">
    <property type="entry name" value="Zn_clus"/>
    <property type="match status" value="1"/>
</dbReference>
<evidence type="ECO:0000256" key="2">
    <source>
        <dbReference type="ARBA" id="ARBA00023242"/>
    </source>
</evidence>
<keyword evidence="6" id="KW-1185">Reference proteome</keyword>
<feature type="region of interest" description="Disordered" evidence="3">
    <location>
        <begin position="817"/>
        <end position="859"/>
    </location>
</feature>
<dbReference type="Proteomes" id="UP000094385">
    <property type="component" value="Unassembled WGS sequence"/>
</dbReference>
<dbReference type="InterPro" id="IPR036864">
    <property type="entry name" value="Zn2-C6_fun-type_DNA-bd_sf"/>
</dbReference>
<reference evidence="5 6" key="1">
    <citation type="journal article" date="2016" name="Proc. Natl. Acad. Sci. U.S.A.">
        <title>Comparative genomics of biotechnologically important yeasts.</title>
        <authorList>
            <person name="Riley R."/>
            <person name="Haridas S."/>
            <person name="Wolfe K.H."/>
            <person name="Lopes M.R."/>
            <person name="Hittinger C.T."/>
            <person name="Goeker M."/>
            <person name="Salamov A.A."/>
            <person name="Wisecaver J.H."/>
            <person name="Long T.M."/>
            <person name="Calvey C.H."/>
            <person name="Aerts A.L."/>
            <person name="Barry K.W."/>
            <person name="Choi C."/>
            <person name="Clum A."/>
            <person name="Coughlan A.Y."/>
            <person name="Deshpande S."/>
            <person name="Douglass A.P."/>
            <person name="Hanson S.J."/>
            <person name="Klenk H.-P."/>
            <person name="LaButti K.M."/>
            <person name="Lapidus A."/>
            <person name="Lindquist E.A."/>
            <person name="Lipzen A.M."/>
            <person name="Meier-Kolthoff J.P."/>
            <person name="Ohm R.A."/>
            <person name="Otillar R.P."/>
            <person name="Pangilinan J.L."/>
            <person name="Peng Y."/>
            <person name="Rokas A."/>
            <person name="Rosa C.A."/>
            <person name="Scheuner C."/>
            <person name="Sibirny A.A."/>
            <person name="Slot J.C."/>
            <person name="Stielow J.B."/>
            <person name="Sun H."/>
            <person name="Kurtzman C.P."/>
            <person name="Blackwell M."/>
            <person name="Grigoriev I.V."/>
            <person name="Jeffries T.W."/>
        </authorList>
    </citation>
    <scope>NUCLEOTIDE SEQUENCE [LARGE SCALE GENOMIC DNA]</scope>
    <source>
        <strain evidence="5 6">NRRL Y-11557</strain>
    </source>
</reference>
<dbReference type="GO" id="GO:0008270">
    <property type="term" value="F:zinc ion binding"/>
    <property type="evidence" value="ECO:0007669"/>
    <property type="project" value="InterPro"/>
</dbReference>
<evidence type="ECO:0000313" key="6">
    <source>
        <dbReference type="Proteomes" id="UP000094385"/>
    </source>
</evidence>